<organism evidence="2 3">
    <name type="scientific">Amycolatopsis tolypomycina</name>
    <dbReference type="NCBI Taxonomy" id="208445"/>
    <lineage>
        <taxon>Bacteria</taxon>
        <taxon>Bacillati</taxon>
        <taxon>Actinomycetota</taxon>
        <taxon>Actinomycetes</taxon>
        <taxon>Pseudonocardiales</taxon>
        <taxon>Pseudonocardiaceae</taxon>
        <taxon>Amycolatopsis</taxon>
    </lineage>
</organism>
<dbReference type="AlphaFoldDB" id="A0A1H4YW70"/>
<name>A0A1H4YW70_9PSEU</name>
<dbReference type="RefSeq" id="WP_091315382.1">
    <property type="nucleotide sequence ID" value="NZ_FNSO01000004.1"/>
</dbReference>
<feature type="transmembrane region" description="Helical" evidence="1">
    <location>
        <begin position="407"/>
        <end position="430"/>
    </location>
</feature>
<evidence type="ECO:0000313" key="3">
    <source>
        <dbReference type="Proteomes" id="UP000199622"/>
    </source>
</evidence>
<protein>
    <submittedName>
        <fullName evidence="2">Uncharacterized protein</fullName>
    </submittedName>
</protein>
<evidence type="ECO:0000313" key="2">
    <source>
        <dbReference type="EMBL" id="SED22242.1"/>
    </source>
</evidence>
<feature type="transmembrane region" description="Helical" evidence="1">
    <location>
        <begin position="365"/>
        <end position="387"/>
    </location>
</feature>
<accession>A0A1H4YW70</accession>
<dbReference type="Proteomes" id="UP000199622">
    <property type="component" value="Unassembled WGS sequence"/>
</dbReference>
<evidence type="ECO:0000256" key="1">
    <source>
        <dbReference type="SAM" id="Phobius"/>
    </source>
</evidence>
<feature type="transmembrane region" description="Helical" evidence="1">
    <location>
        <begin position="320"/>
        <end position="344"/>
    </location>
</feature>
<sequence length="442" mass="47657">MNDRTRHSTPRSRSSAGFATAALAVVKAVSGAVVTVLAVLAWQQFADLENQREQIAPWEKVQGYGIFYPRLIGNDQQEFETGGNASSVAEARDLYPVLDRAGAIFIDAANYEPSAPGDPTSRWPAPPIQVNTNYLERYPILDESRKAVEIDDGERAWVVAVPEQFKPREAQIRKLLQETRTGGAGITGAVQAEERITGERPPEWFTGQQVRIIWTASGQQVFSFDPRVNPGNGNLITDPVIQIMTPSNSLTVDRLNSITGGLNTGLKVRVDADPAVVLNGLAPKLAELKLADNLQYLVSVHEALTTQANDVHSGLTQVTVFGGAALVVMLTLTATITIIGADRLRRRLAVRRFHGVGFARTYRELLLTLGGTWLGQTLLAGLALVVLATSTDPVSGEQASSFDQGPALAAVAAVTLVVEALVVVATVLAVERRNASRRLKEL</sequence>
<dbReference type="STRING" id="208445.SAMN04489727_6957"/>
<reference evidence="3" key="1">
    <citation type="submission" date="2016-10" db="EMBL/GenBank/DDBJ databases">
        <authorList>
            <person name="Varghese N."/>
            <person name="Submissions S."/>
        </authorList>
    </citation>
    <scope>NUCLEOTIDE SEQUENCE [LARGE SCALE GENOMIC DNA]</scope>
    <source>
        <strain evidence="3">DSM 44544</strain>
    </source>
</reference>
<dbReference type="OrthoDB" id="2076832at2"/>
<gene>
    <name evidence="2" type="ORF">SAMN04489727_6957</name>
</gene>
<dbReference type="EMBL" id="FNSO01000004">
    <property type="protein sequence ID" value="SED22242.1"/>
    <property type="molecule type" value="Genomic_DNA"/>
</dbReference>
<keyword evidence="3" id="KW-1185">Reference proteome</keyword>
<keyword evidence="1" id="KW-0812">Transmembrane</keyword>
<keyword evidence="1" id="KW-0472">Membrane</keyword>
<keyword evidence="1" id="KW-1133">Transmembrane helix</keyword>
<proteinExistence type="predicted"/>